<protein>
    <submittedName>
        <fullName evidence="2">Uncharacterized protein</fullName>
    </submittedName>
</protein>
<feature type="transmembrane region" description="Helical" evidence="1">
    <location>
        <begin position="61"/>
        <end position="83"/>
    </location>
</feature>
<accession>A0AAW4B3I0</accession>
<keyword evidence="1" id="KW-0812">Transmembrane</keyword>
<feature type="transmembrane region" description="Helical" evidence="1">
    <location>
        <begin position="20"/>
        <end position="40"/>
    </location>
</feature>
<gene>
    <name evidence="2" type="ORF">ERJ77_20585</name>
</gene>
<organism evidence="2 3">
    <name type="scientific">Vibrio anguillarum</name>
    <name type="common">Listonella anguillarum</name>
    <dbReference type="NCBI Taxonomy" id="55601"/>
    <lineage>
        <taxon>Bacteria</taxon>
        <taxon>Pseudomonadati</taxon>
        <taxon>Pseudomonadota</taxon>
        <taxon>Gammaproteobacteria</taxon>
        <taxon>Vibrionales</taxon>
        <taxon>Vibrionaceae</taxon>
        <taxon>Vibrio</taxon>
    </lineage>
</organism>
<evidence type="ECO:0000313" key="3">
    <source>
        <dbReference type="Proteomes" id="UP000786185"/>
    </source>
</evidence>
<name>A0AAW4B3I0_VIBAN</name>
<sequence>MDTILLALDLALLGEATHDSYTVVTFGFAAAIFGLLIVILDFCTSKATNKNSLLKLSYSGWNGVFVVVLWGVGAGIAGLVGAASDIFEVSRTASVFVGAAWPLVLPRLLASASSELSKERVSTE</sequence>
<proteinExistence type="predicted"/>
<dbReference type="Proteomes" id="UP000786185">
    <property type="component" value="Unassembled WGS sequence"/>
</dbReference>
<dbReference type="RefSeq" id="WP_115340354.1">
    <property type="nucleotide sequence ID" value="NZ_JAEOBB010000009.1"/>
</dbReference>
<comment type="caution">
    <text evidence="2">The sequence shown here is derived from an EMBL/GenBank/DDBJ whole genome shotgun (WGS) entry which is preliminary data.</text>
</comment>
<dbReference type="AlphaFoldDB" id="A0AAW4B3I0"/>
<keyword evidence="1" id="KW-0472">Membrane</keyword>
<reference evidence="2" key="1">
    <citation type="journal article" date="2021" name="PeerJ">
        <title>Analysis of 44 Vibrio anguillarum genomes reveals high genetic diversity.</title>
        <authorList>
            <person name="Hansen M.J."/>
            <person name="Dalsgaard I."/>
        </authorList>
    </citation>
    <scope>NUCLEOTIDE SEQUENCE</scope>
    <source>
        <strain evidence="2">850617-1/1</strain>
    </source>
</reference>
<evidence type="ECO:0000313" key="2">
    <source>
        <dbReference type="EMBL" id="MBF4436841.1"/>
    </source>
</evidence>
<keyword evidence="1" id="KW-1133">Transmembrane helix</keyword>
<evidence type="ECO:0000256" key="1">
    <source>
        <dbReference type="SAM" id="Phobius"/>
    </source>
</evidence>
<dbReference type="EMBL" id="SCLC01000409">
    <property type="protein sequence ID" value="MBF4436841.1"/>
    <property type="molecule type" value="Genomic_DNA"/>
</dbReference>